<evidence type="ECO:0000256" key="1">
    <source>
        <dbReference type="ARBA" id="ARBA00010617"/>
    </source>
</evidence>
<keyword evidence="4" id="KW-0560">Oxidoreductase</keyword>
<dbReference type="GO" id="GO:0005506">
    <property type="term" value="F:iron ion binding"/>
    <property type="evidence" value="ECO:0007669"/>
    <property type="project" value="InterPro"/>
</dbReference>
<name>A0A0B7F5Q0_THACB</name>
<dbReference type="EMBL" id="LN679100">
    <property type="protein sequence ID" value="CEL51537.1"/>
    <property type="molecule type" value="Genomic_DNA"/>
</dbReference>
<evidence type="ECO:0000313" key="8">
    <source>
        <dbReference type="Proteomes" id="UP000059188"/>
    </source>
</evidence>
<dbReference type="Pfam" id="PF00067">
    <property type="entry name" value="p450"/>
    <property type="match status" value="1"/>
</dbReference>
<gene>
    <name evidence="7" type="ORF">RSOLAG1IB_00072</name>
</gene>
<reference evidence="7 8" key="1">
    <citation type="submission" date="2014-11" db="EMBL/GenBank/DDBJ databases">
        <authorList>
            <person name="Wibberg Daniel"/>
        </authorList>
    </citation>
    <scope>NUCLEOTIDE SEQUENCE [LARGE SCALE GENOMIC DNA]</scope>
    <source>
        <strain evidence="7">Rhizoctonia solani AG1-IB 7/3/14</strain>
    </source>
</reference>
<evidence type="ECO:0000256" key="2">
    <source>
        <dbReference type="ARBA" id="ARBA00022617"/>
    </source>
</evidence>
<keyword evidence="8" id="KW-1185">Reference proteome</keyword>
<keyword evidence="5" id="KW-0408">Iron</keyword>
<organism evidence="7 8">
    <name type="scientific">Thanatephorus cucumeris (strain AG1-IB / isolate 7/3/14)</name>
    <name type="common">Lettuce bottom rot fungus</name>
    <name type="synonym">Rhizoctonia solani</name>
    <dbReference type="NCBI Taxonomy" id="1108050"/>
    <lineage>
        <taxon>Eukaryota</taxon>
        <taxon>Fungi</taxon>
        <taxon>Dikarya</taxon>
        <taxon>Basidiomycota</taxon>
        <taxon>Agaricomycotina</taxon>
        <taxon>Agaricomycetes</taxon>
        <taxon>Cantharellales</taxon>
        <taxon>Ceratobasidiaceae</taxon>
        <taxon>Rhizoctonia</taxon>
        <taxon>Rhizoctonia solani AG-1</taxon>
    </lineage>
</organism>
<dbReference type="InterPro" id="IPR036396">
    <property type="entry name" value="Cyt_P450_sf"/>
</dbReference>
<evidence type="ECO:0000256" key="6">
    <source>
        <dbReference type="ARBA" id="ARBA00023033"/>
    </source>
</evidence>
<dbReference type="PANTHER" id="PTHR24291:SF50">
    <property type="entry name" value="BIFUNCTIONAL ALBAFLAVENONE MONOOXYGENASE_TERPENE SYNTHASE"/>
    <property type="match status" value="1"/>
</dbReference>
<keyword evidence="2" id="KW-0349">Heme</keyword>
<dbReference type="InterPro" id="IPR002401">
    <property type="entry name" value="Cyt_P450_E_grp-I"/>
</dbReference>
<evidence type="ECO:0000313" key="7">
    <source>
        <dbReference type="EMBL" id="CEL51537.1"/>
    </source>
</evidence>
<dbReference type="PANTHER" id="PTHR24291">
    <property type="entry name" value="CYTOCHROME P450 FAMILY 4"/>
    <property type="match status" value="1"/>
</dbReference>
<evidence type="ECO:0000256" key="5">
    <source>
        <dbReference type="ARBA" id="ARBA00023004"/>
    </source>
</evidence>
<dbReference type="Proteomes" id="UP000059188">
    <property type="component" value="Unassembled WGS sequence"/>
</dbReference>
<comment type="similarity">
    <text evidence="1">Belongs to the cytochrome P450 family.</text>
</comment>
<dbReference type="InterPro" id="IPR001128">
    <property type="entry name" value="Cyt_P450"/>
</dbReference>
<dbReference type="GO" id="GO:0016705">
    <property type="term" value="F:oxidoreductase activity, acting on paired donors, with incorporation or reduction of molecular oxygen"/>
    <property type="evidence" value="ECO:0007669"/>
    <property type="project" value="InterPro"/>
</dbReference>
<dbReference type="SUPFAM" id="SSF48264">
    <property type="entry name" value="Cytochrome P450"/>
    <property type="match status" value="1"/>
</dbReference>
<sequence length="276" mass="30652">MSRRYLERMSIRIAAGASDLAKLWGAKLDAVGSCAFEAGLDIQLAAMETIVNIIMGHPLGYVESTRTTLPLVRPEMKDEIAFIPRPEASPLHEAVNAMMKSMNGASMAAFPTVYAFVSCYASPSWRKEYNTLSSFLNNAVTEAHERENATKGNDTLLATDADCVLDMIIQREAREGAEKFEKGEILDELMMYVFAGQETTASALRWLVKYLPNDPEIQHRLHEEICGTLGWDENTSEHPDFQLLDDSERMPVLEAVVAETLRCAGVGSLIGREREC</sequence>
<dbReference type="AlphaFoldDB" id="A0A0B7F5Q0"/>
<dbReference type="PRINTS" id="PR00463">
    <property type="entry name" value="EP450I"/>
</dbReference>
<accession>A0A0B7F5Q0</accession>
<dbReference type="OrthoDB" id="1470350at2759"/>
<evidence type="ECO:0000256" key="3">
    <source>
        <dbReference type="ARBA" id="ARBA00022723"/>
    </source>
</evidence>
<proteinExistence type="inferred from homology"/>
<dbReference type="STRING" id="1108050.A0A0B7F5Q0"/>
<dbReference type="GO" id="GO:0004497">
    <property type="term" value="F:monooxygenase activity"/>
    <property type="evidence" value="ECO:0007669"/>
    <property type="project" value="UniProtKB-KW"/>
</dbReference>
<dbReference type="GO" id="GO:0020037">
    <property type="term" value="F:heme binding"/>
    <property type="evidence" value="ECO:0007669"/>
    <property type="project" value="InterPro"/>
</dbReference>
<dbReference type="Gene3D" id="1.10.630.10">
    <property type="entry name" value="Cytochrome P450"/>
    <property type="match status" value="1"/>
</dbReference>
<keyword evidence="3" id="KW-0479">Metal-binding</keyword>
<protein>
    <submittedName>
        <fullName evidence="7">Steroid 21-hydroxylase</fullName>
    </submittedName>
</protein>
<dbReference type="InterPro" id="IPR050196">
    <property type="entry name" value="Cytochrome_P450_Monoox"/>
</dbReference>
<keyword evidence="6" id="KW-0503">Monooxygenase</keyword>
<evidence type="ECO:0000256" key="4">
    <source>
        <dbReference type="ARBA" id="ARBA00023002"/>
    </source>
</evidence>